<dbReference type="InterPro" id="IPR051678">
    <property type="entry name" value="AGP_Transferase"/>
</dbReference>
<dbReference type="EMBL" id="AZHD01000015">
    <property type="protein sequence ID" value="OAA57010.1"/>
    <property type="molecule type" value="Genomic_DNA"/>
</dbReference>
<sequence>MDFAAVGSDAWTNGKEYGDETAEAIDKFQKTINEEALRVHASKLRGNRPCSISHEFSVGNFNLVRKVKFDDGVQWIARLRMPPVSHDEMSAQETADMGKKTLFDMQSELATMEFLSQNTDIPIPKVHGYELSTDNAVGCAFSFLEYIHGNTAEEMSQRYPGDHEGIPSQFETKFWRQLAHIMIQLASVRLPKIGSIIHDEKTTGSFLVGPLVETGTGPYESSAEFYSAYPLALNRHLGSATRGQEKALEAFRCIAASFPRPRTDSHAGFGLVNYDLNPNNILVDRDFNVLAVIDWDSVISAPDAALYRFPFLMGVASAVPGIIDTHPAILERQELGRQFAATVAQVGQEQGYSERPRAGKRKKPFLFTKSGFFSKEAVAVRSLTYIKMKQDWVNDEWLAGLTWLCGRDEKAVARFYLEC</sequence>
<accession>A0A167PTH6</accession>
<dbReference type="PANTHER" id="PTHR21310">
    <property type="entry name" value="AMINOGLYCOSIDE PHOSPHOTRANSFERASE-RELATED-RELATED"/>
    <property type="match status" value="1"/>
</dbReference>
<dbReference type="Proteomes" id="UP000076874">
    <property type="component" value="Unassembled WGS sequence"/>
</dbReference>
<keyword evidence="2" id="KW-0808">Transferase</keyword>
<dbReference type="SUPFAM" id="SSF56112">
    <property type="entry name" value="Protein kinase-like (PK-like)"/>
    <property type="match status" value="1"/>
</dbReference>
<dbReference type="AlphaFoldDB" id="A0A167PTH6"/>
<dbReference type="OrthoDB" id="10003767at2759"/>
<keyword evidence="2" id="KW-0418">Kinase</keyword>
<organism evidence="2 3">
    <name type="scientific">Niveomyces insectorum RCEF 264</name>
    <dbReference type="NCBI Taxonomy" id="1081102"/>
    <lineage>
        <taxon>Eukaryota</taxon>
        <taxon>Fungi</taxon>
        <taxon>Dikarya</taxon>
        <taxon>Ascomycota</taxon>
        <taxon>Pezizomycotina</taxon>
        <taxon>Sordariomycetes</taxon>
        <taxon>Hypocreomycetidae</taxon>
        <taxon>Hypocreales</taxon>
        <taxon>Cordycipitaceae</taxon>
        <taxon>Niveomyces</taxon>
    </lineage>
</organism>
<protein>
    <submittedName>
        <fullName evidence="2">Protein kinase-like domain protein</fullName>
    </submittedName>
</protein>
<evidence type="ECO:0000259" key="1">
    <source>
        <dbReference type="Pfam" id="PF01636"/>
    </source>
</evidence>
<dbReference type="STRING" id="1081102.A0A167PTH6"/>
<dbReference type="Pfam" id="PF01636">
    <property type="entry name" value="APH"/>
    <property type="match status" value="1"/>
</dbReference>
<keyword evidence="3" id="KW-1185">Reference proteome</keyword>
<dbReference type="Gene3D" id="3.90.1200.10">
    <property type="match status" value="1"/>
</dbReference>
<comment type="caution">
    <text evidence="2">The sequence shown here is derived from an EMBL/GenBank/DDBJ whole genome shotgun (WGS) entry which is preliminary data.</text>
</comment>
<feature type="domain" description="Aminoglycoside phosphotransferase" evidence="1">
    <location>
        <begin position="104"/>
        <end position="297"/>
    </location>
</feature>
<dbReference type="GO" id="GO:0016301">
    <property type="term" value="F:kinase activity"/>
    <property type="evidence" value="ECO:0007669"/>
    <property type="project" value="UniProtKB-KW"/>
</dbReference>
<evidence type="ECO:0000313" key="2">
    <source>
        <dbReference type="EMBL" id="OAA57010.1"/>
    </source>
</evidence>
<proteinExistence type="predicted"/>
<dbReference type="InterPro" id="IPR011009">
    <property type="entry name" value="Kinase-like_dom_sf"/>
</dbReference>
<reference evidence="2 3" key="1">
    <citation type="journal article" date="2016" name="Genome Biol. Evol.">
        <title>Divergent and convergent evolution of fungal pathogenicity.</title>
        <authorList>
            <person name="Shang Y."/>
            <person name="Xiao G."/>
            <person name="Zheng P."/>
            <person name="Cen K."/>
            <person name="Zhan S."/>
            <person name="Wang C."/>
        </authorList>
    </citation>
    <scope>NUCLEOTIDE SEQUENCE [LARGE SCALE GENOMIC DNA]</scope>
    <source>
        <strain evidence="2 3">RCEF 264</strain>
    </source>
</reference>
<evidence type="ECO:0000313" key="3">
    <source>
        <dbReference type="Proteomes" id="UP000076874"/>
    </source>
</evidence>
<dbReference type="PANTHER" id="PTHR21310:SF37">
    <property type="entry name" value="AMINOGLYCOSIDE PHOSPHOTRANSFERASE DOMAIN-CONTAINING PROTEIN"/>
    <property type="match status" value="1"/>
</dbReference>
<gene>
    <name evidence="2" type="ORF">SPI_07391</name>
</gene>
<dbReference type="InterPro" id="IPR002575">
    <property type="entry name" value="Aminoglycoside_PTrfase"/>
</dbReference>
<name>A0A167PTH6_9HYPO</name>